<dbReference type="Pfam" id="PF00857">
    <property type="entry name" value="Isochorismatase"/>
    <property type="match status" value="1"/>
</dbReference>
<keyword evidence="2" id="KW-0378">Hydrolase</keyword>
<gene>
    <name evidence="4" type="ORF">ET464_11740</name>
</gene>
<evidence type="ECO:0000256" key="1">
    <source>
        <dbReference type="ARBA" id="ARBA00006336"/>
    </source>
</evidence>
<dbReference type="Gene3D" id="3.40.50.850">
    <property type="entry name" value="Isochorismatase-like"/>
    <property type="match status" value="1"/>
</dbReference>
<reference evidence="4 5" key="1">
    <citation type="submission" date="2019-01" db="EMBL/GenBank/DDBJ databases">
        <title>Genome sequencing of strain FW100M-2.</title>
        <authorList>
            <person name="Heo J."/>
            <person name="Kim S.-J."/>
            <person name="Kim J.-S."/>
            <person name="Hong S.-B."/>
            <person name="Kwon S.-W."/>
        </authorList>
    </citation>
    <scope>NUCLEOTIDE SEQUENCE [LARGE SCALE GENOMIC DNA]</scope>
    <source>
        <strain evidence="4 5">FW100M-2</strain>
    </source>
</reference>
<organism evidence="4 5">
    <name type="scientific">Paenibacillus protaetiae</name>
    <dbReference type="NCBI Taxonomy" id="2509456"/>
    <lineage>
        <taxon>Bacteria</taxon>
        <taxon>Bacillati</taxon>
        <taxon>Bacillota</taxon>
        <taxon>Bacilli</taxon>
        <taxon>Bacillales</taxon>
        <taxon>Paenibacillaceae</taxon>
        <taxon>Paenibacillus</taxon>
    </lineage>
</organism>
<feature type="domain" description="Isochorismatase-like" evidence="3">
    <location>
        <begin position="3"/>
        <end position="139"/>
    </location>
</feature>
<evidence type="ECO:0000313" key="4">
    <source>
        <dbReference type="EMBL" id="QAY66967.1"/>
    </source>
</evidence>
<keyword evidence="5" id="KW-1185">Reference proteome</keyword>
<dbReference type="Proteomes" id="UP000293568">
    <property type="component" value="Chromosome"/>
</dbReference>
<evidence type="ECO:0000256" key="2">
    <source>
        <dbReference type="ARBA" id="ARBA00022801"/>
    </source>
</evidence>
<protein>
    <submittedName>
        <fullName evidence="4">Isochorismatase family protein</fullName>
    </submittedName>
</protein>
<proteinExistence type="inferred from homology"/>
<dbReference type="EMBL" id="CP035492">
    <property type="protein sequence ID" value="QAY66967.1"/>
    <property type="molecule type" value="Genomic_DNA"/>
</dbReference>
<evidence type="ECO:0000313" key="5">
    <source>
        <dbReference type="Proteomes" id="UP000293568"/>
    </source>
</evidence>
<dbReference type="PANTHER" id="PTHR43540">
    <property type="entry name" value="PEROXYUREIDOACRYLATE/UREIDOACRYLATE AMIDOHYDROLASE-RELATED"/>
    <property type="match status" value="1"/>
</dbReference>
<dbReference type="OrthoDB" id="9785724at2"/>
<comment type="similarity">
    <text evidence="1">Belongs to the isochorismatase family.</text>
</comment>
<dbReference type="AlphaFoldDB" id="A0A4P6F1P0"/>
<dbReference type="InterPro" id="IPR000868">
    <property type="entry name" value="Isochorismatase-like_dom"/>
</dbReference>
<dbReference type="PANTHER" id="PTHR43540:SF6">
    <property type="entry name" value="ISOCHORISMATASE-LIKE DOMAIN-CONTAINING PROTEIN"/>
    <property type="match status" value="1"/>
</dbReference>
<dbReference type="KEGG" id="pprt:ET464_11740"/>
<accession>A0A4P6F1P0</accession>
<name>A0A4P6F1P0_9BACL</name>
<dbReference type="InterPro" id="IPR050272">
    <property type="entry name" value="Isochorismatase-like_hydrls"/>
</dbReference>
<dbReference type="GO" id="GO:0016787">
    <property type="term" value="F:hydrolase activity"/>
    <property type="evidence" value="ECO:0007669"/>
    <property type="project" value="UniProtKB-KW"/>
</dbReference>
<evidence type="ECO:0000259" key="3">
    <source>
        <dbReference type="Pfam" id="PF00857"/>
    </source>
</evidence>
<dbReference type="InterPro" id="IPR036380">
    <property type="entry name" value="Isochorismatase-like_sf"/>
</dbReference>
<dbReference type="SUPFAM" id="SSF52499">
    <property type="entry name" value="Isochorismatase-like hydrolases"/>
    <property type="match status" value="1"/>
</dbReference>
<dbReference type="RefSeq" id="WP_129441097.1">
    <property type="nucleotide sequence ID" value="NZ_CP035492.1"/>
</dbReference>
<sequence>MQALLVIDVQNGIVEAGDFREELSRIEQCIQNFQASGNPVLFIRHMEDDEDSPLYRHCSGSELHSSVSGYAEHIIVKQTPDSFHNTSLAETLQQLGADHLFITGFETEFCCMFTAIAAFDRGYKVTFISDATDSCNTAETYGMEGLNIRGFVSKVLGWSGTVEVVSFEQYTAKYGSVSAV</sequence>